<gene>
    <name evidence="1" type="ORF">HHL09_23690</name>
</gene>
<sequence length="147" mass="16529">MSPFTKHYLKFMGIAATPVLLFLVAVFGGIPLLSHYAAEEGTFYAPSFSKAGFSAIKAGDGIEEVYRLVGEPLYVLLPQMDERGLPIGNLKEQDVSLSRVKEFDARNRDKGIRLFYSDLKPGEGSNYYYSVSIRSDRVMEVRKEYVD</sequence>
<reference evidence="1 2" key="1">
    <citation type="submission" date="2020-04" db="EMBL/GenBank/DDBJ databases">
        <title>Luteolibacter sp. G-1-1-1 isolated from soil.</title>
        <authorList>
            <person name="Dahal R.H."/>
        </authorList>
    </citation>
    <scope>NUCLEOTIDE SEQUENCE [LARGE SCALE GENOMIC DNA]</scope>
    <source>
        <strain evidence="1 2">G-1-1-1</strain>
    </source>
</reference>
<evidence type="ECO:0000313" key="1">
    <source>
        <dbReference type="EMBL" id="QJE98658.1"/>
    </source>
</evidence>
<organism evidence="1 2">
    <name type="scientific">Luteolibacter luteus</name>
    <dbReference type="NCBI Taxonomy" id="2728835"/>
    <lineage>
        <taxon>Bacteria</taxon>
        <taxon>Pseudomonadati</taxon>
        <taxon>Verrucomicrobiota</taxon>
        <taxon>Verrucomicrobiia</taxon>
        <taxon>Verrucomicrobiales</taxon>
        <taxon>Verrucomicrobiaceae</taxon>
        <taxon>Luteolibacter</taxon>
    </lineage>
</organism>
<proteinExistence type="predicted"/>
<evidence type="ECO:0000313" key="2">
    <source>
        <dbReference type="Proteomes" id="UP000501812"/>
    </source>
</evidence>
<keyword evidence="2" id="KW-1185">Reference proteome</keyword>
<dbReference type="KEGG" id="luo:HHL09_23690"/>
<dbReference type="Proteomes" id="UP000501812">
    <property type="component" value="Chromosome"/>
</dbReference>
<name>A0A858RQJ7_9BACT</name>
<accession>A0A858RQJ7</accession>
<dbReference type="AlphaFoldDB" id="A0A858RQJ7"/>
<protein>
    <submittedName>
        <fullName evidence="1">Uncharacterized protein</fullName>
    </submittedName>
</protein>
<dbReference type="EMBL" id="CP051774">
    <property type="protein sequence ID" value="QJE98658.1"/>
    <property type="molecule type" value="Genomic_DNA"/>
</dbReference>
<dbReference type="RefSeq" id="WP_169457145.1">
    <property type="nucleotide sequence ID" value="NZ_CP051774.1"/>
</dbReference>